<gene>
    <name evidence="1" type="ORF">BO88DRAFT_83172</name>
</gene>
<dbReference type="EMBL" id="KZ821631">
    <property type="protein sequence ID" value="PYH67047.1"/>
    <property type="molecule type" value="Genomic_DNA"/>
</dbReference>
<dbReference type="RefSeq" id="XP_025560841.1">
    <property type="nucleotide sequence ID" value="XM_025713173.1"/>
</dbReference>
<dbReference type="OrthoDB" id="5407894at2759"/>
<protein>
    <submittedName>
        <fullName evidence="1">Uncharacterized protein</fullName>
    </submittedName>
</protein>
<organism evidence="1 2">
    <name type="scientific">Aspergillus vadensis (strain CBS 113365 / IMI 142717 / IBT 24658)</name>
    <dbReference type="NCBI Taxonomy" id="1448311"/>
    <lineage>
        <taxon>Eukaryota</taxon>
        <taxon>Fungi</taxon>
        <taxon>Dikarya</taxon>
        <taxon>Ascomycota</taxon>
        <taxon>Pezizomycotina</taxon>
        <taxon>Eurotiomycetes</taxon>
        <taxon>Eurotiomycetidae</taxon>
        <taxon>Eurotiales</taxon>
        <taxon>Aspergillaceae</taxon>
        <taxon>Aspergillus</taxon>
        <taxon>Aspergillus subgen. Circumdati</taxon>
    </lineage>
</organism>
<dbReference type="AlphaFoldDB" id="A0A319B2U8"/>
<dbReference type="GeneID" id="37217765"/>
<reference evidence="1" key="1">
    <citation type="submission" date="2016-12" db="EMBL/GenBank/DDBJ databases">
        <title>The genomes of Aspergillus section Nigri reveals drivers in fungal speciation.</title>
        <authorList>
            <consortium name="DOE Joint Genome Institute"/>
            <person name="Vesth T.C."/>
            <person name="Nybo J."/>
            <person name="Theobald S."/>
            <person name="Brandl J."/>
            <person name="Frisvad J.C."/>
            <person name="Nielsen K.F."/>
            <person name="Lyhne E.K."/>
            <person name="Kogle M.E."/>
            <person name="Kuo A."/>
            <person name="Riley R."/>
            <person name="Clum A."/>
            <person name="Nolan M."/>
            <person name="Lipzen A."/>
            <person name="Salamov A."/>
            <person name="Henrissat B."/>
            <person name="Wiebenga A."/>
            <person name="De Vries R.P."/>
            <person name="Grigoriev I.V."/>
            <person name="Mortensen U.H."/>
            <person name="Andersen M.R."/>
            <person name="Baker S.E."/>
        </authorList>
    </citation>
    <scope>NUCLEOTIDE SEQUENCE [LARGE SCALE GENOMIC DNA]</scope>
    <source>
        <strain evidence="1">CBS 113365</strain>
    </source>
</reference>
<evidence type="ECO:0000313" key="1">
    <source>
        <dbReference type="EMBL" id="PYH67047.1"/>
    </source>
</evidence>
<accession>A0A319B2U8</accession>
<dbReference type="Proteomes" id="UP000248405">
    <property type="component" value="Unassembled WGS sequence"/>
</dbReference>
<evidence type="ECO:0000313" key="2">
    <source>
        <dbReference type="Proteomes" id="UP000248405"/>
    </source>
</evidence>
<proteinExistence type="predicted"/>
<sequence length="126" mass="14185">MHDRLRCEHSPYINITHVVPEQFSLSNLPSSPPPIPRSLVSGKDYFNLPVVFSSAAVDPAYHNHRGPIQPKTMCFPMLVVPPHTVHISVPERCLPPSSPQEYQDMFSRHRSSFLVDRLCELSLNGG</sequence>
<name>A0A319B2U8_ASPVC</name>
<keyword evidence="2" id="KW-1185">Reference proteome</keyword>